<gene>
    <name evidence="3" type="ORF">SAMN03080606_03544</name>
</gene>
<dbReference type="InterPro" id="IPR029052">
    <property type="entry name" value="Metallo-depent_PP-like"/>
</dbReference>
<dbReference type="SUPFAM" id="SSF55816">
    <property type="entry name" value="5'-nucleotidase (syn. UDP-sugar hydrolase), C-terminal domain"/>
    <property type="match status" value="1"/>
</dbReference>
<evidence type="ECO:0000313" key="4">
    <source>
        <dbReference type="Proteomes" id="UP000198636"/>
    </source>
</evidence>
<dbReference type="Gene3D" id="3.90.780.10">
    <property type="entry name" value="5'-Nucleotidase, C-terminal domain"/>
    <property type="match status" value="1"/>
</dbReference>
<feature type="domain" description="5'-Nucleotidase C-terminal" evidence="2">
    <location>
        <begin position="318"/>
        <end position="445"/>
    </location>
</feature>
<dbReference type="InterPro" id="IPR006179">
    <property type="entry name" value="5_nucleotidase/apyrase"/>
</dbReference>
<dbReference type="RefSeq" id="WP_176759084.1">
    <property type="nucleotide sequence ID" value="NZ_FMUS01000028.1"/>
</dbReference>
<dbReference type="GO" id="GO:0030288">
    <property type="term" value="C:outer membrane-bounded periplasmic space"/>
    <property type="evidence" value="ECO:0007669"/>
    <property type="project" value="TreeGrafter"/>
</dbReference>
<dbReference type="PANTHER" id="PTHR11575:SF24">
    <property type="entry name" value="5'-NUCLEOTIDASE"/>
    <property type="match status" value="1"/>
</dbReference>
<dbReference type="PRINTS" id="PR01607">
    <property type="entry name" value="APYRASEFAMLY"/>
</dbReference>
<reference evidence="3 4" key="1">
    <citation type="submission" date="2016-10" db="EMBL/GenBank/DDBJ databases">
        <authorList>
            <person name="de Groot N.N."/>
        </authorList>
    </citation>
    <scope>NUCLEOTIDE SEQUENCE [LARGE SCALE GENOMIC DNA]</scope>
    <source>
        <strain evidence="3 4">DSM 18978</strain>
    </source>
</reference>
<protein>
    <submittedName>
        <fullName evidence="3">2',3'-cyclic-nucleotide 2'-phosphodiesterase/5'-or 3'-nucleotidase, 5'-nucleotidase family</fullName>
    </submittedName>
</protein>
<dbReference type="Gene3D" id="3.60.21.10">
    <property type="match status" value="1"/>
</dbReference>
<comment type="similarity">
    <text evidence="1">Belongs to the 5'-nucleotidase family.</text>
</comment>
<evidence type="ECO:0000259" key="2">
    <source>
        <dbReference type="Pfam" id="PF02872"/>
    </source>
</evidence>
<dbReference type="InterPro" id="IPR008334">
    <property type="entry name" value="5'-Nucleotdase_C"/>
</dbReference>
<dbReference type="STRING" id="1120976.SAMN03080606_03544"/>
<keyword evidence="4" id="KW-1185">Reference proteome</keyword>
<dbReference type="GO" id="GO:0016787">
    <property type="term" value="F:hydrolase activity"/>
    <property type="evidence" value="ECO:0007669"/>
    <property type="project" value="UniProtKB-KW"/>
</dbReference>
<keyword evidence="1" id="KW-0547">Nucleotide-binding</keyword>
<dbReference type="Pfam" id="PF02872">
    <property type="entry name" value="5_nucleotid_C"/>
    <property type="match status" value="1"/>
</dbReference>
<proteinExistence type="inferred from homology"/>
<evidence type="ECO:0000313" key="3">
    <source>
        <dbReference type="EMBL" id="SCZ00970.1"/>
    </source>
</evidence>
<dbReference type="GO" id="GO:0000166">
    <property type="term" value="F:nucleotide binding"/>
    <property type="evidence" value="ECO:0007669"/>
    <property type="project" value="UniProtKB-KW"/>
</dbReference>
<evidence type="ECO:0000256" key="1">
    <source>
        <dbReference type="RuleBase" id="RU362119"/>
    </source>
</evidence>
<dbReference type="GO" id="GO:0009166">
    <property type="term" value="P:nucleotide catabolic process"/>
    <property type="evidence" value="ECO:0007669"/>
    <property type="project" value="InterPro"/>
</dbReference>
<name>A0A1G5KLP2_9FIRM</name>
<keyword evidence="1" id="KW-0378">Hydrolase</keyword>
<dbReference type="EMBL" id="FMUS01000028">
    <property type="protein sequence ID" value="SCZ00970.1"/>
    <property type="molecule type" value="Genomic_DNA"/>
</dbReference>
<dbReference type="PANTHER" id="PTHR11575">
    <property type="entry name" value="5'-NUCLEOTIDASE-RELATED"/>
    <property type="match status" value="1"/>
</dbReference>
<organism evidence="3 4">
    <name type="scientific">Alkaliphilus peptidifermentans DSM 18978</name>
    <dbReference type="NCBI Taxonomy" id="1120976"/>
    <lineage>
        <taxon>Bacteria</taxon>
        <taxon>Bacillati</taxon>
        <taxon>Bacillota</taxon>
        <taxon>Clostridia</taxon>
        <taxon>Peptostreptococcales</taxon>
        <taxon>Natronincolaceae</taxon>
        <taxon>Alkaliphilus</taxon>
    </lineage>
</organism>
<sequence length="480" mass="54301">MKNDNEWVLNIYSINDFHGVIEDVIWEPSTEKVYENHGVLLFSKLIECINKSEYPIMLSAGDMFESPSFGMKMPGLLTVELLNLVKCKGMTIGNHEFDWIPYDEDFFTNLKMRLDCTFLSANLIEKKTGRTPSYIEKSTIIKANKSKIGVIGLTTESCKSICLEDEFKNYDISDAIITLEKEIQFLKKCGVNLIVLLAHCDISVSQDGKSLKGELVDIIKNFDSSQLQVAIAAHSHEFISDNINGIQVMQAGSYGNGLGNISVTIKNDKVIDVKAKYMKIENETVDIDMDIKKIIDMHWNKYKRKSKKVGFTEIVLKVDSKSESFWGKYIAKILAASTSASIGMINVGSVRSSIDKGDIFDVDIKMNLPFENTIIKMNLPGRNIINILKKSFEKNHGIMQTYGILKDITFDKGRAIFSNIRDNNGNAIELNRFYSIAVSNFIFESIDFKYEFVEALSIIDTNIVIRNAVLEYIIINKHVE</sequence>
<dbReference type="SUPFAM" id="SSF56300">
    <property type="entry name" value="Metallo-dependent phosphatases"/>
    <property type="match status" value="1"/>
</dbReference>
<dbReference type="InterPro" id="IPR036907">
    <property type="entry name" value="5'-Nucleotdase_C_sf"/>
</dbReference>
<dbReference type="AlphaFoldDB" id="A0A1G5KLP2"/>
<dbReference type="Proteomes" id="UP000198636">
    <property type="component" value="Unassembled WGS sequence"/>
</dbReference>
<accession>A0A1G5KLP2</accession>